<evidence type="ECO:0000256" key="5">
    <source>
        <dbReference type="SAM" id="Phobius"/>
    </source>
</evidence>
<dbReference type="InterPro" id="IPR017938">
    <property type="entry name" value="Riboflavin_synthase-like_b-brl"/>
</dbReference>
<protein>
    <recommendedName>
        <fullName evidence="10">Sulfite reductase (NADPH) flavoprotein alpha-component</fullName>
    </recommendedName>
</protein>
<comment type="caution">
    <text evidence="8">The sequence shown here is derived from an EMBL/GenBank/DDBJ whole genome shotgun (WGS) entry which is preliminary data.</text>
</comment>
<gene>
    <name evidence="8" type="ORF">ELS83_12885</name>
</gene>
<comment type="cofactor">
    <cofactor evidence="1">
        <name>FMN</name>
        <dbReference type="ChEBI" id="CHEBI:58210"/>
    </cofactor>
</comment>
<dbReference type="SUPFAM" id="SSF63380">
    <property type="entry name" value="Riboflavin synthase domain-like"/>
    <property type="match status" value="1"/>
</dbReference>
<dbReference type="InterPro" id="IPR023173">
    <property type="entry name" value="NADPH_Cyt_P450_Rdtase_alpha"/>
</dbReference>
<dbReference type="SUPFAM" id="SSF52218">
    <property type="entry name" value="Flavoproteins"/>
    <property type="match status" value="1"/>
</dbReference>
<keyword evidence="4" id="KW-0028">Amino-acid biosynthesis</keyword>
<feature type="transmembrane region" description="Helical" evidence="5">
    <location>
        <begin position="12"/>
        <end position="35"/>
    </location>
</feature>
<dbReference type="PROSITE" id="PS51384">
    <property type="entry name" value="FAD_FR"/>
    <property type="match status" value="1"/>
</dbReference>
<feature type="domain" description="FAD-binding FR-type" evidence="7">
    <location>
        <begin position="573"/>
        <end position="778"/>
    </location>
</feature>
<evidence type="ECO:0008006" key="10">
    <source>
        <dbReference type="Google" id="ProtNLM"/>
    </source>
</evidence>
<keyword evidence="5" id="KW-0812">Transmembrane</keyword>
<reference evidence="8 9" key="1">
    <citation type="submission" date="2018-12" db="EMBL/GenBank/DDBJ databases">
        <title>Marinifilum JC070 sp. nov., a marine bacterium isolated from Yongle Blue Hole in the South China Sea.</title>
        <authorList>
            <person name="Fu T."/>
        </authorList>
    </citation>
    <scope>NUCLEOTIDE SEQUENCE [LARGE SCALE GENOMIC DNA]</scope>
    <source>
        <strain evidence="8 9">JC070</strain>
    </source>
</reference>
<dbReference type="InterPro" id="IPR001433">
    <property type="entry name" value="OxRdtase_FAD/NAD-bd"/>
</dbReference>
<dbReference type="Pfam" id="PF00258">
    <property type="entry name" value="Flavodoxin_1"/>
    <property type="match status" value="1"/>
</dbReference>
<dbReference type="Gene3D" id="3.40.50.360">
    <property type="match status" value="1"/>
</dbReference>
<dbReference type="EMBL" id="RZNH01000021">
    <property type="protein sequence ID" value="NOU60712.1"/>
    <property type="molecule type" value="Genomic_DNA"/>
</dbReference>
<evidence type="ECO:0000313" key="9">
    <source>
        <dbReference type="Proteomes" id="UP000732105"/>
    </source>
</evidence>
<dbReference type="InterPro" id="IPR005625">
    <property type="entry name" value="PepSY-ass_TM"/>
</dbReference>
<feature type="transmembrane region" description="Helical" evidence="5">
    <location>
        <begin position="141"/>
        <end position="161"/>
    </location>
</feature>
<dbReference type="Gene3D" id="2.40.30.10">
    <property type="entry name" value="Translation factors"/>
    <property type="match status" value="1"/>
</dbReference>
<dbReference type="PRINTS" id="PR00371">
    <property type="entry name" value="FPNCR"/>
</dbReference>
<evidence type="ECO:0000259" key="6">
    <source>
        <dbReference type="PROSITE" id="PS50902"/>
    </source>
</evidence>
<dbReference type="Gene3D" id="3.40.50.80">
    <property type="entry name" value="Nucleotide-binding domain of ferredoxin-NADP reductase (FNR) module"/>
    <property type="match status" value="1"/>
</dbReference>
<evidence type="ECO:0000256" key="3">
    <source>
        <dbReference type="ARBA" id="ARBA00022643"/>
    </source>
</evidence>
<keyword evidence="2" id="KW-0285">Flavoprotein</keyword>
<accession>A0ABX1WXB3</accession>
<evidence type="ECO:0000256" key="2">
    <source>
        <dbReference type="ARBA" id="ARBA00022630"/>
    </source>
</evidence>
<dbReference type="SUPFAM" id="SSF52343">
    <property type="entry name" value="Ferredoxin reductase-like, C-terminal NADP-linked domain"/>
    <property type="match status" value="1"/>
</dbReference>
<dbReference type="InterPro" id="IPR008254">
    <property type="entry name" value="Flavodoxin/NO_synth"/>
</dbReference>
<evidence type="ECO:0000256" key="1">
    <source>
        <dbReference type="ARBA" id="ARBA00001917"/>
    </source>
</evidence>
<dbReference type="Pfam" id="PF03929">
    <property type="entry name" value="PepSY_TM"/>
    <property type="match status" value="1"/>
</dbReference>
<feature type="transmembrane region" description="Helical" evidence="5">
    <location>
        <begin position="192"/>
        <end position="211"/>
    </location>
</feature>
<dbReference type="InterPro" id="IPR039261">
    <property type="entry name" value="FNR_nucleotide-bd"/>
</dbReference>
<feature type="domain" description="Flavodoxin-like" evidence="6">
    <location>
        <begin position="411"/>
        <end position="549"/>
    </location>
</feature>
<dbReference type="Proteomes" id="UP000732105">
    <property type="component" value="Unassembled WGS sequence"/>
</dbReference>
<name>A0ABX1WXB3_9BACT</name>
<proteinExistence type="predicted"/>
<dbReference type="InterPro" id="IPR029039">
    <property type="entry name" value="Flavoprotein-like_sf"/>
</dbReference>
<organism evidence="8 9">
    <name type="scientific">Marinifilum caeruleilacunae</name>
    <dbReference type="NCBI Taxonomy" id="2499076"/>
    <lineage>
        <taxon>Bacteria</taxon>
        <taxon>Pseudomonadati</taxon>
        <taxon>Bacteroidota</taxon>
        <taxon>Bacteroidia</taxon>
        <taxon>Marinilabiliales</taxon>
        <taxon>Marinifilaceae</taxon>
    </lineage>
</organism>
<dbReference type="InterPro" id="IPR017927">
    <property type="entry name" value="FAD-bd_FR_type"/>
</dbReference>
<evidence type="ECO:0000256" key="4">
    <source>
        <dbReference type="ARBA" id="ARBA00023192"/>
    </source>
</evidence>
<keyword evidence="3" id="KW-0288">FMN</keyword>
<dbReference type="PROSITE" id="PS50902">
    <property type="entry name" value="FLAVODOXIN_LIKE"/>
    <property type="match status" value="1"/>
</dbReference>
<evidence type="ECO:0000259" key="7">
    <source>
        <dbReference type="PROSITE" id="PS51384"/>
    </source>
</evidence>
<evidence type="ECO:0000313" key="8">
    <source>
        <dbReference type="EMBL" id="NOU60712.1"/>
    </source>
</evidence>
<keyword evidence="4" id="KW-0198">Cysteine biosynthesis</keyword>
<dbReference type="PANTHER" id="PTHR19384:SF128">
    <property type="entry name" value="NADPH OXIDOREDUCTASE A"/>
    <property type="match status" value="1"/>
</dbReference>
<dbReference type="PANTHER" id="PTHR19384">
    <property type="entry name" value="NITRIC OXIDE SYNTHASE-RELATED"/>
    <property type="match status" value="1"/>
</dbReference>
<dbReference type="RefSeq" id="WP_171595983.1">
    <property type="nucleotide sequence ID" value="NZ_RZNH01000021.1"/>
</dbReference>
<keyword evidence="5" id="KW-1133">Transmembrane helix</keyword>
<dbReference type="Pfam" id="PF00175">
    <property type="entry name" value="NAD_binding_1"/>
    <property type="match status" value="1"/>
</dbReference>
<sequence>MVQFKKVIFKLHLWLGLAAGLVIFLVCLTGAIYTFRAQIENGLNYKNIAVNEEGTPLSLDSIRAEFKKNNLTINQIVVHPKLNRSIEVFYTSIDGSESGMYYVNPFTGAIIGNRNSALSPFFEFVLSLHKSLLLNNIGKRIVGASVLIFVFMLLSGLALWFPKKLRSLKRKLRFKRSEGKARLTLDLHQVNGFYSFLVLLLIAIMGLYITYPWMKSTLIVVFGGNPVLSQASDKQSEKIKMELAASFAESLKKIIDQNNEKQVDGNYSLDTILLRANEALPYKSITRIQLPTAENSWVSVRKSNRKNLLRAILIDELDFNQKAELKNKNLFKDKSLDQKFVALSLPLHTGEILGWPSLVLYFLVSLIGASLPVTGTLMWYRRMKTQTRFNRAGIISESLEKDYSHISTQKWLIAYASKSGNSKLIALALQQQFKKTGLNVKCSNISQVGLNEIRDLSHLFVTISTDGQGVEPPSARKLFKELRDSKNGTLDQLQYSICALGDSAYDEFCKAGKDLESLLLKNKSKTLVERVDCDTDFSKESRNWIIECINKSLCLKDIPLDEYGTGDINLNSKQIQLLKVKEIFQLTKGKTQKPCFHITLESDHDISYIKPGDSIEIHPNNPKWLVNDILDRLHIRKSKLLFKNLSEDKELTRLSKNTLQRYYNISHDEKLNQLLNSSSKLIKYLTKANFYDLLMDFPYFLSSKQLLAILPPKKGRLYSVASSTAVYPRQIHLTVKSIRYQFKSRKHEGVGSIELTENLQIGEILKYKHYPNFDFRLPESPDVPLLMIGIGTGIAPFRAFIQECMWNNYNNKIWLIWGDKNRESDYLYKDELEELKKNNSQIRIDLAFSRDGESKTYVQDIIRQNQKDFISYLINGAHVYVCGSIKMANDLREVVKNSLYMSSNLKISYEKLNKTKYHEDTY</sequence>
<keyword evidence="9" id="KW-1185">Reference proteome</keyword>
<dbReference type="Gene3D" id="1.20.990.10">
    <property type="entry name" value="NADPH-cytochrome p450 Reductase, Chain A, domain 3"/>
    <property type="match status" value="1"/>
</dbReference>
<keyword evidence="5" id="KW-0472">Membrane</keyword>
<dbReference type="InterPro" id="IPR001709">
    <property type="entry name" value="Flavoprot_Pyr_Nucl_cyt_Rdtase"/>
</dbReference>